<comment type="caution">
    <text evidence="3">The sequence shown here is derived from an EMBL/GenBank/DDBJ whole genome shotgun (WGS) entry which is preliminary data.</text>
</comment>
<dbReference type="SUPFAM" id="SSF57850">
    <property type="entry name" value="RING/U-box"/>
    <property type="match status" value="1"/>
</dbReference>
<evidence type="ECO:0000313" key="3">
    <source>
        <dbReference type="EMBL" id="GMH96794.1"/>
    </source>
</evidence>
<name>A0A9W7BU96_9STRA</name>
<proteinExistence type="predicted"/>
<dbReference type="Proteomes" id="UP001165160">
    <property type="component" value="Unassembled WGS sequence"/>
</dbReference>
<dbReference type="PROSITE" id="PS50089">
    <property type="entry name" value="ZF_RING_2"/>
    <property type="match status" value="1"/>
</dbReference>
<accession>A0A9W7BU96</accession>
<evidence type="ECO:0000259" key="2">
    <source>
        <dbReference type="PROSITE" id="PS50089"/>
    </source>
</evidence>
<keyword evidence="4" id="KW-1185">Reference proteome</keyword>
<feature type="domain" description="RING-type" evidence="2">
    <location>
        <begin position="46"/>
        <end position="90"/>
    </location>
</feature>
<dbReference type="AlphaFoldDB" id="A0A9W7BU96"/>
<organism evidence="3 4">
    <name type="scientific">Triparma verrucosa</name>
    <dbReference type="NCBI Taxonomy" id="1606542"/>
    <lineage>
        <taxon>Eukaryota</taxon>
        <taxon>Sar</taxon>
        <taxon>Stramenopiles</taxon>
        <taxon>Ochrophyta</taxon>
        <taxon>Bolidophyceae</taxon>
        <taxon>Parmales</taxon>
        <taxon>Triparmaceae</taxon>
        <taxon>Triparma</taxon>
    </lineage>
</organism>
<protein>
    <recommendedName>
        <fullName evidence="2">RING-type domain-containing protein</fullName>
    </recommendedName>
</protein>
<keyword evidence="1" id="KW-0863">Zinc-finger</keyword>
<reference evidence="4" key="1">
    <citation type="journal article" date="2023" name="Commun. Biol.">
        <title>Genome analysis of Parmales, the sister group of diatoms, reveals the evolutionary specialization of diatoms from phago-mixotrophs to photoautotrophs.</title>
        <authorList>
            <person name="Ban H."/>
            <person name="Sato S."/>
            <person name="Yoshikawa S."/>
            <person name="Yamada K."/>
            <person name="Nakamura Y."/>
            <person name="Ichinomiya M."/>
            <person name="Sato N."/>
            <person name="Blanc-Mathieu R."/>
            <person name="Endo H."/>
            <person name="Kuwata A."/>
            <person name="Ogata H."/>
        </authorList>
    </citation>
    <scope>NUCLEOTIDE SEQUENCE [LARGE SCALE GENOMIC DNA]</scope>
    <source>
        <strain evidence="4">NIES 3699</strain>
    </source>
</reference>
<dbReference type="EMBL" id="BRXX01000189">
    <property type="protein sequence ID" value="GMH96794.1"/>
    <property type="molecule type" value="Genomic_DNA"/>
</dbReference>
<dbReference type="InterPro" id="IPR013083">
    <property type="entry name" value="Znf_RING/FYVE/PHD"/>
</dbReference>
<dbReference type="Gene3D" id="3.30.40.10">
    <property type="entry name" value="Zinc/RING finger domain, C3HC4 (zinc finger)"/>
    <property type="match status" value="1"/>
</dbReference>
<sequence>MPMPNLRIPHLARRVFFCISDDGTQTRPPPNSLKLDPSPTAPTSDCPICFGPSRPTSFSCSNGHQSCDECLVQILRRSPQRDNHKCPICRQVDKLTKEGREFLHCRICDICGEGFTESEEKRNKSTRARLTTKRSLLFSHYTCRQALLSSMKSPDYAIACSAENKLKFGAHAIFHKPWSIWLSYVICER</sequence>
<keyword evidence="1" id="KW-0479">Metal-binding</keyword>
<gene>
    <name evidence="3" type="ORF">TrVE_jg14066</name>
</gene>
<evidence type="ECO:0000313" key="4">
    <source>
        <dbReference type="Proteomes" id="UP001165160"/>
    </source>
</evidence>
<dbReference type="InterPro" id="IPR001841">
    <property type="entry name" value="Znf_RING"/>
</dbReference>
<keyword evidence="1" id="KW-0862">Zinc</keyword>
<dbReference type="GO" id="GO:0008270">
    <property type="term" value="F:zinc ion binding"/>
    <property type="evidence" value="ECO:0007669"/>
    <property type="project" value="UniProtKB-KW"/>
</dbReference>
<evidence type="ECO:0000256" key="1">
    <source>
        <dbReference type="PROSITE-ProRule" id="PRU00175"/>
    </source>
</evidence>